<evidence type="ECO:0000313" key="2">
    <source>
        <dbReference type="Proteomes" id="UP000001382"/>
    </source>
</evidence>
<dbReference type="AlphaFoldDB" id="D2SAJ3"/>
<dbReference type="eggNOG" id="ENOG502Z7TF">
    <property type="taxonomic scope" value="Bacteria"/>
</dbReference>
<dbReference type="EMBL" id="CP001867">
    <property type="protein sequence ID" value="ADB73922.1"/>
    <property type="molecule type" value="Genomic_DNA"/>
</dbReference>
<protein>
    <recommendedName>
        <fullName evidence="3">ER-bound oxygenase mpaB/mpaB'/Rubber oxygenase catalytic domain-containing protein</fullName>
    </recommendedName>
</protein>
<reference evidence="2" key="2">
    <citation type="submission" date="2010-01" db="EMBL/GenBank/DDBJ databases">
        <title>The complete genome of Geodermatophilus obscurus DSM 43160.</title>
        <authorList>
            <consortium name="US DOE Joint Genome Institute (JGI-PGF)"/>
            <person name="Lucas S."/>
            <person name="Copeland A."/>
            <person name="Lapidus A."/>
            <person name="Glavina del Rio T."/>
            <person name="Dalin E."/>
            <person name="Tice H."/>
            <person name="Bruce D."/>
            <person name="Goodwin L."/>
            <person name="Pitluck S."/>
            <person name="Kyrpides N."/>
            <person name="Mavromatis K."/>
            <person name="Ivanova N."/>
            <person name="Munk A.C."/>
            <person name="Brettin T."/>
            <person name="Detter J.C."/>
            <person name="Han C."/>
            <person name="Larimer F."/>
            <person name="Land M."/>
            <person name="Hauser L."/>
            <person name="Markowitz V."/>
            <person name="Cheng J.-F."/>
            <person name="Hugenholtz P."/>
            <person name="Woyke T."/>
            <person name="Wu D."/>
            <person name="Jando M."/>
            <person name="Schneider S."/>
            <person name="Klenk H.-P."/>
            <person name="Eisen J.A."/>
        </authorList>
    </citation>
    <scope>NUCLEOTIDE SEQUENCE [LARGE SCALE GENOMIC DNA]</scope>
    <source>
        <strain evidence="2">ATCC 25078 / DSM 43160 / JCM 3152 / KCC A-0152 / KCTC 9177 / NBRC 13315 / NRRL B-3577 / G-20</strain>
    </source>
</reference>
<dbReference type="HOGENOM" id="CLU_1101644_0_0_11"/>
<gene>
    <name evidence="1" type="ordered locus">Gobs_1169</name>
</gene>
<evidence type="ECO:0008006" key="3">
    <source>
        <dbReference type="Google" id="ProtNLM"/>
    </source>
</evidence>
<reference evidence="1 2" key="1">
    <citation type="journal article" date="2010" name="Stand. Genomic Sci.">
        <title>Complete genome sequence of Geodermatophilus obscurus type strain (G-20).</title>
        <authorList>
            <person name="Ivanova N."/>
            <person name="Sikorski J."/>
            <person name="Jando M."/>
            <person name="Munk C."/>
            <person name="Lapidus A."/>
            <person name="Glavina Del Rio T."/>
            <person name="Copeland A."/>
            <person name="Tice H."/>
            <person name="Cheng J.-F."/>
            <person name="Lucas S."/>
            <person name="Chen F."/>
            <person name="Nolan M."/>
            <person name="Bruce D."/>
            <person name="Goodwin L."/>
            <person name="Pitluck S."/>
            <person name="Mavromatis K."/>
            <person name="Mikhailova N."/>
            <person name="Pati A."/>
            <person name="Chen A."/>
            <person name="Palaniappan K."/>
            <person name="Land M."/>
            <person name="Hauser L."/>
            <person name="Chang Y.-J."/>
            <person name="Jeffries C.D."/>
            <person name="Meincke L."/>
            <person name="Brettin T."/>
            <person name="Detter J.C."/>
            <person name="Detter J.C."/>
            <person name="Rohde M."/>
            <person name="Goeker M."/>
            <person name="Bristow J."/>
            <person name="Eisen J.A."/>
            <person name="Markowitz V."/>
            <person name="Hugenholtz P."/>
            <person name="Kyrpides N.C."/>
            <person name="Klenk H.-P."/>
        </authorList>
    </citation>
    <scope>NUCLEOTIDE SEQUENCE [LARGE SCALE GENOMIC DNA]</scope>
    <source>
        <strain evidence="2">ATCC 25078 / DSM 43160 / JCM 3152 / KCC A-0152 / KCTC 9177 / NBRC 13315 / NRRL B-3577 / G-20</strain>
    </source>
</reference>
<dbReference type="KEGG" id="gob:Gobs_1169"/>
<dbReference type="RefSeq" id="WP_012947363.1">
    <property type="nucleotide sequence ID" value="NC_013757.1"/>
</dbReference>
<accession>D2SAJ3</accession>
<dbReference type="STRING" id="526225.Gobs_1169"/>
<dbReference type="Proteomes" id="UP000001382">
    <property type="component" value="Chromosome"/>
</dbReference>
<dbReference type="PANTHER" id="PTHR37539">
    <property type="entry name" value="SECRETED PROTEIN-RELATED"/>
    <property type="match status" value="1"/>
</dbReference>
<proteinExistence type="predicted"/>
<evidence type="ECO:0000313" key="1">
    <source>
        <dbReference type="EMBL" id="ADB73922.1"/>
    </source>
</evidence>
<dbReference type="InterPro" id="IPR037473">
    <property type="entry name" value="Lcp-like"/>
</dbReference>
<organism evidence="1 2">
    <name type="scientific">Geodermatophilus obscurus (strain ATCC 25078 / DSM 43160 / JCM 3152 / CCUG 61914 / KCC A-0152 / KCTC 9177 / NBRC 13315 / NRRL B-3577 / G-20)</name>
    <dbReference type="NCBI Taxonomy" id="526225"/>
    <lineage>
        <taxon>Bacteria</taxon>
        <taxon>Bacillati</taxon>
        <taxon>Actinomycetota</taxon>
        <taxon>Actinomycetes</taxon>
        <taxon>Geodermatophilales</taxon>
        <taxon>Geodermatophilaceae</taxon>
        <taxon>Geodermatophilus</taxon>
    </lineage>
</organism>
<sequence>MITTRLGDVATTCVPPAAVTALLEGRSASVAVPDSLAALVAELERLPSWVRPERLQRGGAAYLGIGTVWMQLLLGPGSLINTYRSPGLARVLTSSGRLVTRAPRRIQETGAWLGSAVQPGALRVGAPGYVATAQVRLFYARMRAELLRWWWDVEQWGVPINQADLARTLLDFTYVPIRAMGRLGSACALTSGTTSTISSATSPTCSGSIPSCRWTTTRGRRTWRRCWRWSRRRRTRGPARWSRRCWRPTRNC</sequence>
<keyword evidence="2" id="KW-1185">Reference proteome</keyword>
<name>D2SAJ3_GEOOG</name>
<dbReference type="PANTHER" id="PTHR37539:SF1">
    <property type="entry name" value="ER-BOUND OXYGENASE MPAB_MPAB'_RUBBER OXYGENASE CATALYTIC DOMAIN-CONTAINING PROTEIN"/>
    <property type="match status" value="1"/>
</dbReference>
<dbReference type="OrthoDB" id="7614910at2"/>